<protein>
    <submittedName>
        <fullName evidence="3">Uncharacterized protein</fullName>
    </submittedName>
</protein>
<evidence type="ECO:0000313" key="3">
    <source>
        <dbReference type="EMBL" id="RGV67327.1"/>
    </source>
</evidence>
<comment type="caution">
    <text evidence="3">The sequence shown here is derived from an EMBL/GenBank/DDBJ whole genome shotgun (WGS) entry which is preliminary data.</text>
</comment>
<evidence type="ECO:0000313" key="2">
    <source>
        <dbReference type="EMBL" id="MBV3124051.1"/>
    </source>
</evidence>
<sequence>MELNDWLAIIGGFGGLKAVRWGVTFWVNHKTNARKEDASADSMEDENKRKQVDWLEERIAQRDAKIDALYVKLRNEQSDKLAWIHKCHELELQLKDAEHNRCDRPDSECGRRIPPRRTTLIKDKEEKKNG</sequence>
<proteinExistence type="predicted"/>
<dbReference type="AlphaFoldDB" id="A0A1Y4PNH3"/>
<dbReference type="EMBL" id="JAHOAX010000011">
    <property type="protein sequence ID" value="MBV3124051.1"/>
    <property type="molecule type" value="Genomic_DNA"/>
</dbReference>
<feature type="compositionally biased region" description="Basic and acidic residues" evidence="1">
    <location>
        <begin position="100"/>
        <end position="111"/>
    </location>
</feature>
<name>A0A1Y4PNH3_9BACT</name>
<reference evidence="3 4" key="1">
    <citation type="submission" date="2018-08" db="EMBL/GenBank/DDBJ databases">
        <title>A genome reference for cultivated species of the human gut microbiota.</title>
        <authorList>
            <person name="Zou Y."/>
            <person name="Xue W."/>
            <person name="Luo G."/>
        </authorList>
    </citation>
    <scope>NUCLEOTIDE SEQUENCE [LARGE SCALE GENOMIC DNA]</scope>
    <source>
        <strain evidence="3 4">AF14-1AC</strain>
    </source>
</reference>
<gene>
    <name evidence="3" type="ORF">DWW04_23570</name>
    <name evidence="2" type="ORF">KSU80_12805</name>
</gene>
<dbReference type="RefSeq" id="WP_007844118.1">
    <property type="nucleotide sequence ID" value="NZ_CAXSRD010000021.1"/>
</dbReference>
<feature type="compositionally biased region" description="Basic and acidic residues" evidence="1">
    <location>
        <begin position="120"/>
        <end position="130"/>
    </location>
</feature>
<dbReference type="Proteomes" id="UP000283678">
    <property type="component" value="Unassembled WGS sequence"/>
</dbReference>
<dbReference type="Proteomes" id="UP000777173">
    <property type="component" value="Unassembled WGS sequence"/>
</dbReference>
<evidence type="ECO:0000313" key="4">
    <source>
        <dbReference type="Proteomes" id="UP000283678"/>
    </source>
</evidence>
<feature type="region of interest" description="Disordered" evidence="1">
    <location>
        <begin position="100"/>
        <end position="130"/>
    </location>
</feature>
<organism evidence="3 4">
    <name type="scientific">Phocaeicola dorei</name>
    <dbReference type="NCBI Taxonomy" id="357276"/>
    <lineage>
        <taxon>Bacteria</taxon>
        <taxon>Pseudomonadati</taxon>
        <taxon>Bacteroidota</taxon>
        <taxon>Bacteroidia</taxon>
        <taxon>Bacteroidales</taxon>
        <taxon>Bacteroidaceae</taxon>
        <taxon>Phocaeicola</taxon>
    </lineage>
</organism>
<accession>A0A1Y4PNH3</accession>
<evidence type="ECO:0000256" key="1">
    <source>
        <dbReference type="SAM" id="MobiDB-lite"/>
    </source>
</evidence>
<reference evidence="2" key="2">
    <citation type="submission" date="2021-06" db="EMBL/GenBank/DDBJ databases">
        <title>Collection of gut derived symbiotic bacterial strains cultured from healthy donors.</title>
        <authorList>
            <person name="Lin H."/>
            <person name="Littmann E."/>
            <person name="Pamer E.G."/>
        </authorList>
    </citation>
    <scope>NUCLEOTIDE SEQUENCE</scope>
    <source>
        <strain evidence="2">MSK.5.10</strain>
    </source>
</reference>
<dbReference type="EMBL" id="QRZL01000058">
    <property type="protein sequence ID" value="RGV67327.1"/>
    <property type="molecule type" value="Genomic_DNA"/>
</dbReference>